<dbReference type="InterPro" id="IPR018299">
    <property type="entry name" value="Alkaline_phosphatase_AS"/>
</dbReference>
<dbReference type="CDD" id="cd16012">
    <property type="entry name" value="ALP"/>
    <property type="match status" value="1"/>
</dbReference>
<accession>A0ABU3X906</accession>
<dbReference type="InterPro" id="IPR017850">
    <property type="entry name" value="Alkaline_phosphatase_core_sf"/>
</dbReference>
<organism evidence="11 12">
    <name type="scientific">Alkalihalophilus lindianensis</name>
    <dbReference type="NCBI Taxonomy" id="1630542"/>
    <lineage>
        <taxon>Bacteria</taxon>
        <taxon>Bacillati</taxon>
        <taxon>Bacillota</taxon>
        <taxon>Bacilli</taxon>
        <taxon>Bacillales</taxon>
        <taxon>Bacillaceae</taxon>
        <taxon>Alkalihalophilus</taxon>
    </lineage>
</organism>
<evidence type="ECO:0000256" key="2">
    <source>
        <dbReference type="ARBA" id="ARBA00001947"/>
    </source>
</evidence>
<evidence type="ECO:0000256" key="6">
    <source>
        <dbReference type="ARBA" id="ARBA00022801"/>
    </source>
</evidence>
<keyword evidence="7" id="KW-0862">Zinc</keyword>
<dbReference type="RefSeq" id="WP_317121600.1">
    <property type="nucleotide sequence ID" value="NZ_JAWJBA010000002.1"/>
</dbReference>
<evidence type="ECO:0000313" key="12">
    <source>
        <dbReference type="Proteomes" id="UP001287282"/>
    </source>
</evidence>
<dbReference type="Pfam" id="PF00245">
    <property type="entry name" value="Alk_phosphatase"/>
    <property type="match status" value="1"/>
</dbReference>
<dbReference type="Proteomes" id="UP001287282">
    <property type="component" value="Unassembled WGS sequence"/>
</dbReference>
<dbReference type="SMART" id="SM00098">
    <property type="entry name" value="alkPPc"/>
    <property type="match status" value="1"/>
</dbReference>
<sequence length="488" mass="53377">MQKFKFLSTFTAIGLSMTLLFGCTNEEVSEPVDAAAPAEENEATGGSEEATASDTPKNVIVMVGDGMGLGQMEVARLLEYGKEGELHMESLEHTALLRTYSANNWVTDSAAAGTAIATSTKTDNGMIGVNPDGESVASILELFRNDGKQVGIISNNTVTDATPAAFTANVETRAGQDEIARQLFEREYDLMLGGGSNYFQPDRQDGDDLVEMFEEKGYSVVTDRDELLAADSPERLLGLFHPAFMNYKVDMDLYESNEPTLNEMTDVALDMLSQHEDGFFLMVEGARIDHASHAADITSVWQETIEFDNTVADVLSWMEERDDTLLIVLADHETMGIAASEVMDKEALRNVSASPEYMVGQFEFDEENGVYLTASVQSIIEEYSGVVLSDEEVKAFNEYIYDDEGELRFPHEQAWEIGSFIADHYQAGVMNRDIRAASATGGHTGNMVPVFATGLGADRFNGVLDNTDISHIIAEISQLETAPGEVEK</sequence>
<reference evidence="11 12" key="1">
    <citation type="submission" date="2023-10" db="EMBL/GenBank/DDBJ databases">
        <title>Screening of Alkalihalobacillus lindianensis BZ-TG-R113 and Its Alleviation of Salt Stress on Rapeseed Growth.</title>
        <authorList>
            <person name="Zhao B."/>
            <person name="Guo T."/>
        </authorList>
    </citation>
    <scope>NUCLEOTIDE SEQUENCE [LARGE SCALE GENOMIC DNA]</scope>
    <source>
        <strain evidence="11 12">BZ-TG-R113</strain>
    </source>
</reference>
<dbReference type="PRINTS" id="PR00113">
    <property type="entry name" value="ALKPHPHTASE"/>
</dbReference>
<dbReference type="EMBL" id="JAWJBA010000002">
    <property type="protein sequence ID" value="MDV2684365.1"/>
    <property type="molecule type" value="Genomic_DNA"/>
</dbReference>
<dbReference type="Gene3D" id="3.40.720.10">
    <property type="entry name" value="Alkaline Phosphatase, subunit A"/>
    <property type="match status" value="1"/>
</dbReference>
<evidence type="ECO:0000256" key="5">
    <source>
        <dbReference type="ARBA" id="ARBA00022723"/>
    </source>
</evidence>
<dbReference type="InterPro" id="IPR001952">
    <property type="entry name" value="Alkaline_phosphatase"/>
</dbReference>
<evidence type="ECO:0000256" key="1">
    <source>
        <dbReference type="ARBA" id="ARBA00001946"/>
    </source>
</evidence>
<evidence type="ECO:0000256" key="4">
    <source>
        <dbReference type="ARBA" id="ARBA00022553"/>
    </source>
</evidence>
<dbReference type="PANTHER" id="PTHR11596">
    <property type="entry name" value="ALKALINE PHOSPHATASE"/>
    <property type="match status" value="1"/>
</dbReference>
<protein>
    <submittedName>
        <fullName evidence="11">Alkaline phosphatase</fullName>
        <ecNumber evidence="11">3.1.3.1</ecNumber>
    </submittedName>
</protein>
<comment type="cofactor">
    <cofactor evidence="1">
        <name>Mg(2+)</name>
        <dbReference type="ChEBI" id="CHEBI:18420"/>
    </cofactor>
</comment>
<dbReference type="PROSITE" id="PS51257">
    <property type="entry name" value="PROKAR_LIPOPROTEIN"/>
    <property type="match status" value="1"/>
</dbReference>
<evidence type="ECO:0000256" key="9">
    <source>
        <dbReference type="RuleBase" id="RU003946"/>
    </source>
</evidence>
<dbReference type="PROSITE" id="PS00123">
    <property type="entry name" value="ALKALINE_PHOSPHATASE"/>
    <property type="match status" value="1"/>
</dbReference>
<evidence type="ECO:0000256" key="8">
    <source>
        <dbReference type="ARBA" id="ARBA00022842"/>
    </source>
</evidence>
<keyword evidence="5" id="KW-0479">Metal-binding</keyword>
<keyword evidence="12" id="KW-1185">Reference proteome</keyword>
<dbReference type="GO" id="GO:0004035">
    <property type="term" value="F:alkaline phosphatase activity"/>
    <property type="evidence" value="ECO:0007669"/>
    <property type="project" value="UniProtKB-EC"/>
</dbReference>
<evidence type="ECO:0000256" key="10">
    <source>
        <dbReference type="SAM" id="MobiDB-lite"/>
    </source>
</evidence>
<gene>
    <name evidence="11" type="ORF">RYX56_08280</name>
</gene>
<keyword evidence="4" id="KW-0597">Phosphoprotein</keyword>
<comment type="caution">
    <text evidence="11">The sequence shown here is derived from an EMBL/GenBank/DDBJ whole genome shotgun (WGS) entry which is preliminary data.</text>
</comment>
<feature type="region of interest" description="Disordered" evidence="10">
    <location>
        <begin position="31"/>
        <end position="56"/>
    </location>
</feature>
<proteinExistence type="inferred from homology"/>
<dbReference type="PANTHER" id="PTHR11596:SF5">
    <property type="entry name" value="ALKALINE PHOSPHATASE"/>
    <property type="match status" value="1"/>
</dbReference>
<dbReference type="Gene3D" id="1.10.60.40">
    <property type="match status" value="1"/>
</dbReference>
<evidence type="ECO:0000256" key="7">
    <source>
        <dbReference type="ARBA" id="ARBA00022833"/>
    </source>
</evidence>
<keyword evidence="8" id="KW-0460">Magnesium</keyword>
<dbReference type="SUPFAM" id="SSF53649">
    <property type="entry name" value="Alkaline phosphatase-like"/>
    <property type="match status" value="1"/>
</dbReference>
<comment type="cofactor">
    <cofactor evidence="2">
        <name>Zn(2+)</name>
        <dbReference type="ChEBI" id="CHEBI:29105"/>
    </cofactor>
</comment>
<name>A0ABU3X906_9BACI</name>
<dbReference type="EC" id="3.1.3.1" evidence="11"/>
<evidence type="ECO:0000313" key="11">
    <source>
        <dbReference type="EMBL" id="MDV2684365.1"/>
    </source>
</evidence>
<comment type="similarity">
    <text evidence="3 9">Belongs to the alkaline phosphatase family.</text>
</comment>
<evidence type="ECO:0000256" key="3">
    <source>
        <dbReference type="ARBA" id="ARBA00005984"/>
    </source>
</evidence>
<keyword evidence="6 11" id="KW-0378">Hydrolase</keyword>